<dbReference type="PANTHER" id="PTHR12461">
    <property type="entry name" value="HYPOXIA-INDUCIBLE FACTOR 1 ALPHA INHIBITOR-RELATED"/>
    <property type="match status" value="1"/>
</dbReference>
<dbReference type="STRING" id="604088.SAMN04488060_0149"/>
<sequence length="342" mass="38872">MPELREYERPSAQTFRDEIYPTARPAILRQVAADLAPVQMAKRGTGELADYLKQAIGERAINVLASNPDAGPTFFFDGDVSRLNFQRGNMPFSRFIDSVLSPDRGDQMLYLESTKVADLSAELASALHLPILSTQVQPRVWMGNNTGTHTHFDVMQNVAYVLSGKRRFTLFPPDQTPNLYMAPFEASPSNAPVSMVKLEDPDFERFPRFREAQEQALVADLEPGDGIFIPYMWWHHVKAEGDLNVLVNYWWNEHEGMGTPLDAMLHSILAVRDLPEPMRNAWQTMFETFVFKQHGEPMDHVEPHLKGGLGPHTEQSRVQMWQSLGAGLSKTMEKVFSPRFRR</sequence>
<dbReference type="InterPro" id="IPR041667">
    <property type="entry name" value="Cupin_8"/>
</dbReference>
<evidence type="ECO:0000313" key="3">
    <source>
        <dbReference type="Proteomes" id="UP000199331"/>
    </source>
</evidence>
<organism evidence="2 3">
    <name type="scientific">Qipengyuania nanhaisediminis</name>
    <dbReference type="NCBI Taxonomy" id="604088"/>
    <lineage>
        <taxon>Bacteria</taxon>
        <taxon>Pseudomonadati</taxon>
        <taxon>Pseudomonadota</taxon>
        <taxon>Alphaproteobacteria</taxon>
        <taxon>Sphingomonadales</taxon>
        <taxon>Erythrobacteraceae</taxon>
        <taxon>Qipengyuania</taxon>
    </lineage>
</organism>
<feature type="domain" description="JmjC" evidence="1">
    <location>
        <begin position="118"/>
        <end position="266"/>
    </location>
</feature>
<accession>A0A1I5KEN4</accession>
<dbReference type="OrthoDB" id="479699at2"/>
<name>A0A1I5KEN4_9SPHN</name>
<evidence type="ECO:0000313" key="2">
    <source>
        <dbReference type="EMBL" id="SFO83417.1"/>
    </source>
</evidence>
<reference evidence="3" key="1">
    <citation type="submission" date="2016-10" db="EMBL/GenBank/DDBJ databases">
        <authorList>
            <person name="Varghese N."/>
            <person name="Submissions S."/>
        </authorList>
    </citation>
    <scope>NUCLEOTIDE SEQUENCE [LARGE SCALE GENOMIC DNA]</scope>
    <source>
        <strain evidence="3">CGMCC 1.7715</strain>
    </source>
</reference>
<dbReference type="EMBL" id="FOWZ01000001">
    <property type="protein sequence ID" value="SFO83417.1"/>
    <property type="molecule type" value="Genomic_DNA"/>
</dbReference>
<proteinExistence type="predicted"/>
<dbReference type="Proteomes" id="UP000199331">
    <property type="component" value="Unassembled WGS sequence"/>
</dbReference>
<dbReference type="PROSITE" id="PS51184">
    <property type="entry name" value="JMJC"/>
    <property type="match status" value="1"/>
</dbReference>
<evidence type="ECO:0000259" key="1">
    <source>
        <dbReference type="PROSITE" id="PS51184"/>
    </source>
</evidence>
<gene>
    <name evidence="2" type="ORF">SAMN04488060_0149</name>
</gene>
<dbReference type="SMART" id="SM00558">
    <property type="entry name" value="JmjC"/>
    <property type="match status" value="1"/>
</dbReference>
<dbReference type="RefSeq" id="WP_090476403.1">
    <property type="nucleotide sequence ID" value="NZ_FOWZ01000001.1"/>
</dbReference>
<protein>
    <submittedName>
        <fullName evidence="2">Cupin-like domain-containing protein</fullName>
    </submittedName>
</protein>
<dbReference type="AlphaFoldDB" id="A0A1I5KEN4"/>
<dbReference type="Pfam" id="PF13621">
    <property type="entry name" value="Cupin_8"/>
    <property type="match status" value="1"/>
</dbReference>
<keyword evidence="3" id="KW-1185">Reference proteome</keyword>
<dbReference type="Gene3D" id="2.60.120.650">
    <property type="entry name" value="Cupin"/>
    <property type="match status" value="1"/>
</dbReference>
<dbReference type="SUPFAM" id="SSF51197">
    <property type="entry name" value="Clavaminate synthase-like"/>
    <property type="match status" value="1"/>
</dbReference>
<dbReference type="PANTHER" id="PTHR12461:SF105">
    <property type="entry name" value="HYPOXIA-INDUCIBLE FACTOR 1-ALPHA INHIBITOR"/>
    <property type="match status" value="1"/>
</dbReference>
<dbReference type="InterPro" id="IPR003347">
    <property type="entry name" value="JmjC_dom"/>
</dbReference>